<keyword evidence="5 7" id="KW-1133">Transmembrane helix</keyword>
<feature type="transmembrane region" description="Helical" evidence="7">
    <location>
        <begin position="275"/>
        <end position="294"/>
    </location>
</feature>
<feature type="transmembrane region" description="Helical" evidence="7">
    <location>
        <begin position="336"/>
        <end position="360"/>
    </location>
</feature>
<keyword evidence="10" id="KW-1185">Reference proteome</keyword>
<reference evidence="9 10" key="1">
    <citation type="submission" date="2019-04" db="EMBL/GenBank/DDBJ databases">
        <title>Lampropedia sp YIM MLB12 draf genome.</title>
        <authorList>
            <person name="Wang Y.-X."/>
        </authorList>
    </citation>
    <scope>NUCLEOTIDE SEQUENCE [LARGE SCALE GENOMIC DNA]</scope>
    <source>
        <strain evidence="9 10">YIM MLB12</strain>
    </source>
</reference>
<feature type="transmembrane region" description="Helical" evidence="7">
    <location>
        <begin position="241"/>
        <end position="263"/>
    </location>
</feature>
<dbReference type="PANTHER" id="PTHR43414:SF6">
    <property type="entry name" value="MULTIDRUG RESISTANCE PROTEIN MDTG"/>
    <property type="match status" value="1"/>
</dbReference>
<feature type="transmembrane region" description="Helical" evidence="7">
    <location>
        <begin position="108"/>
        <end position="126"/>
    </location>
</feature>
<evidence type="ECO:0000313" key="9">
    <source>
        <dbReference type="EMBL" id="THJ35201.1"/>
    </source>
</evidence>
<dbReference type="InterPro" id="IPR020846">
    <property type="entry name" value="MFS_dom"/>
</dbReference>
<dbReference type="Pfam" id="PF07690">
    <property type="entry name" value="MFS_1"/>
    <property type="match status" value="1"/>
</dbReference>
<dbReference type="PROSITE" id="PS50850">
    <property type="entry name" value="MFS"/>
    <property type="match status" value="1"/>
</dbReference>
<comment type="caution">
    <text evidence="9">The sequence shown here is derived from an EMBL/GenBank/DDBJ whole genome shotgun (WGS) entry which is preliminary data.</text>
</comment>
<dbReference type="GO" id="GO:0005886">
    <property type="term" value="C:plasma membrane"/>
    <property type="evidence" value="ECO:0007669"/>
    <property type="project" value="UniProtKB-SubCell"/>
</dbReference>
<organism evidence="9 10">
    <name type="scientific">Lampropedia aestuarii</name>
    <dbReference type="NCBI Taxonomy" id="2562762"/>
    <lineage>
        <taxon>Bacteria</taxon>
        <taxon>Pseudomonadati</taxon>
        <taxon>Pseudomonadota</taxon>
        <taxon>Betaproteobacteria</taxon>
        <taxon>Burkholderiales</taxon>
        <taxon>Comamonadaceae</taxon>
        <taxon>Lampropedia</taxon>
    </lineage>
</organism>
<dbReference type="Gene3D" id="1.20.1250.20">
    <property type="entry name" value="MFS general substrate transporter like domains"/>
    <property type="match status" value="2"/>
</dbReference>
<feature type="transmembrane region" description="Helical" evidence="7">
    <location>
        <begin position="164"/>
        <end position="186"/>
    </location>
</feature>
<evidence type="ECO:0000256" key="6">
    <source>
        <dbReference type="ARBA" id="ARBA00023136"/>
    </source>
</evidence>
<dbReference type="RefSeq" id="WP_136405398.1">
    <property type="nucleotide sequence ID" value="NZ_SSWX01000004.1"/>
</dbReference>
<keyword evidence="2" id="KW-0813">Transport</keyword>
<evidence type="ECO:0000259" key="8">
    <source>
        <dbReference type="PROSITE" id="PS50850"/>
    </source>
</evidence>
<accession>A0A4S5BVJ6</accession>
<dbReference type="OrthoDB" id="65739at2"/>
<gene>
    <name evidence="9" type="ORF">E8K88_04175</name>
</gene>
<evidence type="ECO:0000256" key="2">
    <source>
        <dbReference type="ARBA" id="ARBA00022448"/>
    </source>
</evidence>
<evidence type="ECO:0000256" key="7">
    <source>
        <dbReference type="SAM" id="Phobius"/>
    </source>
</evidence>
<proteinExistence type="predicted"/>
<sequence>MHVHDRALYLLIAIQLLAMGAMEMSGPFWPLQIQALLGQPAPGLTALLSSAVYAGPMLAAMLLAPLWGRLGDRNGYKPMLLRALLALALCQGLAAVVSNAWGLVAVRVAQGALAGFLAAAQAYALFWCASGARGRTLALLQTVTAIGSLLGPLLGGWLIDTSGFSLLCLSAAAMCLVCAAAALWLPKDTPGASAHPHSARTIAPKRWLASLLLVIVLIQTAKMMPQPFYALYLTEVLQAPAWLIGATYAASALTLALSAPLWGHLFDHWQPAHSLRVIESVAWLSCATLAAAALAQGWQSFLVTRLLWGLWQGALLPMAFMLIARTVSPSQHGYALGLGHSAAKAGALLGILLGGAAMLANGLAHAFWFVALAYLCAALCIGQLRRSARANASLFSTSSSQL</sequence>
<feature type="transmembrane region" description="Helical" evidence="7">
    <location>
        <begin position="207"/>
        <end position="229"/>
    </location>
</feature>
<protein>
    <submittedName>
        <fullName evidence="9">MFS transporter</fullName>
    </submittedName>
</protein>
<evidence type="ECO:0000256" key="3">
    <source>
        <dbReference type="ARBA" id="ARBA00022475"/>
    </source>
</evidence>
<keyword evidence="3" id="KW-1003">Cell membrane</keyword>
<feature type="transmembrane region" description="Helical" evidence="7">
    <location>
        <begin position="138"/>
        <end position="158"/>
    </location>
</feature>
<evidence type="ECO:0000256" key="1">
    <source>
        <dbReference type="ARBA" id="ARBA00004651"/>
    </source>
</evidence>
<keyword evidence="4 7" id="KW-0812">Transmembrane</keyword>
<dbReference type="Proteomes" id="UP000306236">
    <property type="component" value="Unassembled WGS sequence"/>
</dbReference>
<dbReference type="GO" id="GO:0022857">
    <property type="term" value="F:transmembrane transporter activity"/>
    <property type="evidence" value="ECO:0007669"/>
    <property type="project" value="InterPro"/>
</dbReference>
<feature type="transmembrane region" description="Helical" evidence="7">
    <location>
        <begin position="46"/>
        <end position="67"/>
    </location>
</feature>
<name>A0A4S5BVJ6_9BURK</name>
<feature type="domain" description="Major facilitator superfamily (MFS) profile" evidence="8">
    <location>
        <begin position="1"/>
        <end position="389"/>
    </location>
</feature>
<dbReference type="AlphaFoldDB" id="A0A4S5BVJ6"/>
<keyword evidence="6 7" id="KW-0472">Membrane</keyword>
<evidence type="ECO:0000313" key="10">
    <source>
        <dbReference type="Proteomes" id="UP000306236"/>
    </source>
</evidence>
<feature type="transmembrane region" description="Helical" evidence="7">
    <location>
        <begin position="79"/>
        <end position="102"/>
    </location>
</feature>
<evidence type="ECO:0000256" key="4">
    <source>
        <dbReference type="ARBA" id="ARBA00022692"/>
    </source>
</evidence>
<dbReference type="InterPro" id="IPR011701">
    <property type="entry name" value="MFS"/>
</dbReference>
<dbReference type="PANTHER" id="PTHR43414">
    <property type="entry name" value="MULTIDRUG RESISTANCE PROTEIN MDTG"/>
    <property type="match status" value="1"/>
</dbReference>
<evidence type="ECO:0000256" key="5">
    <source>
        <dbReference type="ARBA" id="ARBA00022989"/>
    </source>
</evidence>
<dbReference type="SUPFAM" id="SSF103473">
    <property type="entry name" value="MFS general substrate transporter"/>
    <property type="match status" value="1"/>
</dbReference>
<comment type="subcellular location">
    <subcellularLocation>
        <location evidence="1">Cell membrane</location>
        <topology evidence="1">Multi-pass membrane protein</topology>
    </subcellularLocation>
</comment>
<feature type="transmembrane region" description="Helical" evidence="7">
    <location>
        <begin position="366"/>
        <end position="384"/>
    </location>
</feature>
<feature type="transmembrane region" description="Helical" evidence="7">
    <location>
        <begin position="306"/>
        <end position="324"/>
    </location>
</feature>
<dbReference type="EMBL" id="SSWX01000004">
    <property type="protein sequence ID" value="THJ35201.1"/>
    <property type="molecule type" value="Genomic_DNA"/>
</dbReference>
<dbReference type="InterPro" id="IPR036259">
    <property type="entry name" value="MFS_trans_sf"/>
</dbReference>